<organism evidence="2 3">
    <name type="scientific">Tegillarca granosa</name>
    <name type="common">Malaysian cockle</name>
    <name type="synonym">Anadara granosa</name>
    <dbReference type="NCBI Taxonomy" id="220873"/>
    <lineage>
        <taxon>Eukaryota</taxon>
        <taxon>Metazoa</taxon>
        <taxon>Spiralia</taxon>
        <taxon>Lophotrochozoa</taxon>
        <taxon>Mollusca</taxon>
        <taxon>Bivalvia</taxon>
        <taxon>Autobranchia</taxon>
        <taxon>Pteriomorphia</taxon>
        <taxon>Arcoida</taxon>
        <taxon>Arcoidea</taxon>
        <taxon>Arcidae</taxon>
        <taxon>Tegillarca</taxon>
    </lineage>
</organism>
<dbReference type="CDD" id="cd06257">
    <property type="entry name" value="DnaJ"/>
    <property type="match status" value="1"/>
</dbReference>
<evidence type="ECO:0000313" key="3">
    <source>
        <dbReference type="Proteomes" id="UP001217089"/>
    </source>
</evidence>
<feature type="domain" description="J" evidence="1">
    <location>
        <begin position="13"/>
        <end position="94"/>
    </location>
</feature>
<keyword evidence="3" id="KW-1185">Reference proteome</keyword>
<dbReference type="Gene3D" id="1.10.287.110">
    <property type="entry name" value="DnaJ domain"/>
    <property type="match status" value="1"/>
</dbReference>
<comment type="caution">
    <text evidence="2">The sequence shown here is derived from an EMBL/GenBank/DDBJ whole genome shotgun (WGS) entry which is preliminary data.</text>
</comment>
<dbReference type="InterPro" id="IPR001623">
    <property type="entry name" value="DnaJ_domain"/>
</dbReference>
<dbReference type="PROSITE" id="PS50076">
    <property type="entry name" value="DNAJ_2"/>
    <property type="match status" value="1"/>
</dbReference>
<dbReference type="EMBL" id="JARBDR010000141">
    <property type="protein sequence ID" value="KAJ8320889.1"/>
    <property type="molecule type" value="Genomic_DNA"/>
</dbReference>
<dbReference type="SUPFAM" id="SSF46565">
    <property type="entry name" value="Chaperone J-domain"/>
    <property type="match status" value="1"/>
</dbReference>
<protein>
    <recommendedName>
        <fullName evidence="1">J domain-containing protein</fullName>
    </recommendedName>
</protein>
<gene>
    <name evidence="2" type="ORF">KUTeg_002476</name>
</gene>
<name>A0ABQ9FUF6_TEGGR</name>
<accession>A0ABQ9FUF6</accession>
<dbReference type="InterPro" id="IPR036869">
    <property type="entry name" value="J_dom_sf"/>
</dbReference>
<evidence type="ECO:0000259" key="1">
    <source>
        <dbReference type="PROSITE" id="PS50076"/>
    </source>
</evidence>
<dbReference type="Proteomes" id="UP001217089">
    <property type="component" value="Unassembled WGS sequence"/>
</dbReference>
<sequence>MQGGKVIKEHCEDMKSKLQSYEGGIMVISTVAKLSRDLFIDEDVMPRHPDKNDDPSAADRFTKINEAYELKAWKEKQENIHIDPEKRNQYDRFGYTAAREQQPHHNGFRHGAGFDPFAQFFNSFNNFGGFGGVSEHE</sequence>
<dbReference type="PRINTS" id="PR00625">
    <property type="entry name" value="JDOMAIN"/>
</dbReference>
<proteinExistence type="predicted"/>
<reference evidence="2 3" key="1">
    <citation type="submission" date="2022-12" db="EMBL/GenBank/DDBJ databases">
        <title>Chromosome-level genome of Tegillarca granosa.</title>
        <authorList>
            <person name="Kim J."/>
        </authorList>
    </citation>
    <scope>NUCLEOTIDE SEQUENCE [LARGE SCALE GENOMIC DNA]</scope>
    <source>
        <strain evidence="2">Teg-2019</strain>
        <tissue evidence="2">Adductor muscle</tissue>
    </source>
</reference>
<evidence type="ECO:0000313" key="2">
    <source>
        <dbReference type="EMBL" id="KAJ8320889.1"/>
    </source>
</evidence>